<gene>
    <name evidence="2" type="ORF">CHH61_24125</name>
</gene>
<dbReference type="InterPro" id="IPR004995">
    <property type="entry name" value="Spore_Ger"/>
</dbReference>
<evidence type="ECO:0000313" key="2">
    <source>
        <dbReference type="EMBL" id="PAF15916.1"/>
    </source>
</evidence>
<dbReference type="Pfam" id="PF03323">
    <property type="entry name" value="GerA"/>
    <property type="match status" value="1"/>
</dbReference>
<dbReference type="GO" id="GO:0016020">
    <property type="term" value="C:membrane"/>
    <property type="evidence" value="ECO:0007669"/>
    <property type="project" value="InterPro"/>
</dbReference>
<protein>
    <submittedName>
        <fullName evidence="2">Spore germination protein</fullName>
    </submittedName>
</protein>
<feature type="non-terminal residue" evidence="2">
    <location>
        <position position="87"/>
    </location>
</feature>
<comment type="caution">
    <text evidence="2">The sequence shown here is derived from an EMBL/GenBank/DDBJ whole genome shotgun (WGS) entry which is preliminary data.</text>
</comment>
<dbReference type="GO" id="GO:0009847">
    <property type="term" value="P:spore germination"/>
    <property type="evidence" value="ECO:0007669"/>
    <property type="project" value="InterPro"/>
</dbReference>
<keyword evidence="1" id="KW-0472">Membrane</keyword>
<evidence type="ECO:0000313" key="3">
    <source>
        <dbReference type="Proteomes" id="UP000216133"/>
    </source>
</evidence>
<evidence type="ECO:0000256" key="1">
    <source>
        <dbReference type="ARBA" id="ARBA00023136"/>
    </source>
</evidence>
<organism evidence="2 3">
    <name type="scientific">Shouchella clausii</name>
    <name type="common">Alkalihalobacillus clausii</name>
    <dbReference type="NCBI Taxonomy" id="79880"/>
    <lineage>
        <taxon>Bacteria</taxon>
        <taxon>Bacillati</taxon>
        <taxon>Bacillota</taxon>
        <taxon>Bacilli</taxon>
        <taxon>Bacillales</taxon>
        <taxon>Bacillaceae</taxon>
        <taxon>Shouchella</taxon>
    </lineage>
</organism>
<proteinExistence type="predicted"/>
<sequence>MHLLKEIESTNTTKDLADQIIQIISVASINIILDWSELLDRLLAGNTVILINGNTKAITVGTQKIQSRSITEPTTQTVIKGPKDSFT</sequence>
<dbReference type="AlphaFoldDB" id="A0A268R7R8"/>
<accession>A0A268R7R8</accession>
<name>A0A268R7R8_SHOCL</name>
<dbReference type="Proteomes" id="UP000216133">
    <property type="component" value="Unassembled WGS sequence"/>
</dbReference>
<reference evidence="2 3" key="1">
    <citation type="submission" date="2017-07" db="EMBL/GenBank/DDBJ databases">
        <title>Isolation and whole genome analysis of endospore-forming bacteria from heroin.</title>
        <authorList>
            <person name="Kalinowski J."/>
            <person name="Ahrens B."/>
            <person name="Al-Dilaimi A."/>
            <person name="Winkler A."/>
            <person name="Wibberg D."/>
            <person name="Schleenbecker U."/>
            <person name="Ruckert C."/>
            <person name="Wolfel R."/>
            <person name="Grass G."/>
        </authorList>
    </citation>
    <scope>NUCLEOTIDE SEQUENCE [LARGE SCALE GENOMIC DNA]</scope>
    <source>
        <strain evidence="2 3">7523-2</strain>
    </source>
</reference>
<dbReference type="EMBL" id="NPBS01000482">
    <property type="protein sequence ID" value="PAF15916.1"/>
    <property type="molecule type" value="Genomic_DNA"/>
</dbReference>